<keyword evidence="2" id="KW-1185">Reference proteome</keyword>
<dbReference type="HOGENOM" id="CLU_117223_0_0_11"/>
<dbReference type="InterPro" id="IPR021412">
    <property type="entry name" value="DUF3052"/>
</dbReference>
<reference evidence="1 2" key="1">
    <citation type="journal article" date="2008" name="J. Biotechnol.">
        <title>Ultrafast pyrosequencing of Corynebacterium kroppenstedtii DSM44385 revealed insights into the physiology of a lipophilic corynebacterium that lacks mycolic acids.</title>
        <authorList>
            <person name="Tauch A."/>
            <person name="Schneider J."/>
            <person name="Szczepanowski R."/>
            <person name="Tilker A."/>
            <person name="Viehoever P."/>
            <person name="Gartemann K.-H."/>
            <person name="Arnold W."/>
            <person name="Blom J."/>
            <person name="Brinkrolf K."/>
            <person name="Brune I."/>
            <person name="Goetker S."/>
            <person name="Weisshaar B."/>
            <person name="Goesmann A."/>
            <person name="Droege M."/>
            <person name="Puehler A."/>
        </authorList>
    </citation>
    <scope>NUCLEOTIDE SEQUENCE [LARGE SCALE GENOMIC DNA]</scope>
    <source>
        <strain evidence="2">DSM 44385 / JCM 11950 / CIP 105744 / CCUG 35717</strain>
    </source>
</reference>
<dbReference type="Proteomes" id="UP000001473">
    <property type="component" value="Chromosome"/>
</dbReference>
<evidence type="ECO:0000313" key="1">
    <source>
        <dbReference type="EMBL" id="ACR17436.1"/>
    </source>
</evidence>
<organism evidence="1 2">
    <name type="scientific">Corynebacterium kroppenstedtii (strain DSM 44385 / JCM 11950 / CIP 105744 / CCUG 35717)</name>
    <dbReference type="NCBI Taxonomy" id="645127"/>
    <lineage>
        <taxon>Bacteria</taxon>
        <taxon>Bacillati</taxon>
        <taxon>Actinomycetota</taxon>
        <taxon>Actinomycetes</taxon>
        <taxon>Mycobacteriales</taxon>
        <taxon>Corynebacteriaceae</taxon>
        <taxon>Corynebacterium</taxon>
    </lineage>
</organism>
<dbReference type="KEGG" id="ckp:ckrop_0675"/>
<dbReference type="AlphaFoldDB" id="C4LHY1"/>
<accession>C4LHY1</accession>
<protein>
    <recommendedName>
        <fullName evidence="3">DUF3052 domain-containing protein</fullName>
    </recommendedName>
</protein>
<name>C4LHY1_CORK4</name>
<dbReference type="Pfam" id="PF11253">
    <property type="entry name" value="DUF3052"/>
    <property type="match status" value="1"/>
</dbReference>
<dbReference type="eggNOG" id="ENOG5031Y1M">
    <property type="taxonomic scope" value="Bacteria"/>
</dbReference>
<gene>
    <name evidence="1" type="ordered locus">ckrop_0675</name>
</gene>
<evidence type="ECO:0000313" key="2">
    <source>
        <dbReference type="Proteomes" id="UP000001473"/>
    </source>
</evidence>
<dbReference type="STRING" id="645127.ckrop_0675"/>
<proteinExistence type="predicted"/>
<sequence>MGEAATRDKDFADRMGVTKGNIILELGWDDDCDSAVSESLEDVIDEPLLDDPDTDEIVDVVLLWWRDDDGDLVDGLVDATRALAEDGQIWLVTPGAGQAGTVPPGDIAENAQLAGLVQTSALRLGDWQGSCLVQRGTRRN</sequence>
<evidence type="ECO:0008006" key="3">
    <source>
        <dbReference type="Google" id="ProtNLM"/>
    </source>
</evidence>
<dbReference type="EMBL" id="CP001620">
    <property type="protein sequence ID" value="ACR17436.1"/>
    <property type="molecule type" value="Genomic_DNA"/>
</dbReference>